<evidence type="ECO:0000313" key="2">
    <source>
        <dbReference type="EMBL" id="KXS09690.1"/>
    </source>
</evidence>
<reference evidence="2 3" key="1">
    <citation type="journal article" date="2015" name="Genome Biol. Evol.">
        <title>Phylogenomic analyses indicate that early fungi evolved digesting cell walls of algal ancestors of land plants.</title>
        <authorList>
            <person name="Chang Y."/>
            <person name="Wang S."/>
            <person name="Sekimoto S."/>
            <person name="Aerts A.L."/>
            <person name="Choi C."/>
            <person name="Clum A."/>
            <person name="LaButti K.M."/>
            <person name="Lindquist E.A."/>
            <person name="Yee Ngan C."/>
            <person name="Ohm R.A."/>
            <person name="Salamov A.A."/>
            <person name="Grigoriev I.V."/>
            <person name="Spatafora J.W."/>
            <person name="Berbee M.L."/>
        </authorList>
    </citation>
    <scope>NUCLEOTIDE SEQUENCE [LARGE SCALE GENOMIC DNA]</scope>
    <source>
        <strain evidence="2 3">JEL478</strain>
    </source>
</reference>
<dbReference type="OMA" id="CNDGWLN"/>
<organism evidence="2 3">
    <name type="scientific">Gonapodya prolifera (strain JEL478)</name>
    <name type="common">Monoblepharis prolifera</name>
    <dbReference type="NCBI Taxonomy" id="1344416"/>
    <lineage>
        <taxon>Eukaryota</taxon>
        <taxon>Fungi</taxon>
        <taxon>Fungi incertae sedis</taxon>
        <taxon>Chytridiomycota</taxon>
        <taxon>Chytridiomycota incertae sedis</taxon>
        <taxon>Monoblepharidomycetes</taxon>
        <taxon>Monoblepharidales</taxon>
        <taxon>Gonapodyaceae</taxon>
        <taxon>Gonapodya</taxon>
    </lineage>
</organism>
<keyword evidence="2" id="KW-0645">Protease</keyword>
<proteinExistence type="inferred from homology"/>
<dbReference type="Gene3D" id="3.60.70.12">
    <property type="entry name" value="L-amino peptidase D-ALA esterase/amidase"/>
    <property type="match status" value="1"/>
</dbReference>
<dbReference type="EMBL" id="KQ965852">
    <property type="protein sequence ID" value="KXS09690.1"/>
    <property type="molecule type" value="Genomic_DNA"/>
</dbReference>
<dbReference type="PANTHER" id="PTHR36512:SF3">
    <property type="entry name" value="BLR5678 PROTEIN"/>
    <property type="match status" value="1"/>
</dbReference>
<keyword evidence="2" id="KW-0031">Aminopeptidase</keyword>
<dbReference type="InterPro" id="IPR016117">
    <property type="entry name" value="ArgJ-like_dom_sf"/>
</dbReference>
<dbReference type="CDD" id="cd02253">
    <property type="entry name" value="DmpA"/>
    <property type="match status" value="1"/>
</dbReference>
<dbReference type="Proteomes" id="UP000070544">
    <property type="component" value="Unassembled WGS sequence"/>
</dbReference>
<dbReference type="OrthoDB" id="2107894at2759"/>
<dbReference type="Pfam" id="PF03576">
    <property type="entry name" value="Peptidase_S58"/>
    <property type="match status" value="1"/>
</dbReference>
<keyword evidence="2" id="KW-0378">Hydrolase</keyword>
<dbReference type="SUPFAM" id="SSF56266">
    <property type="entry name" value="DmpA/ArgJ-like"/>
    <property type="match status" value="1"/>
</dbReference>
<evidence type="ECO:0000313" key="3">
    <source>
        <dbReference type="Proteomes" id="UP000070544"/>
    </source>
</evidence>
<dbReference type="InterPro" id="IPR005321">
    <property type="entry name" value="Peptidase_S58_DmpA"/>
</dbReference>
<accession>A0A138ZYW6</accession>
<name>A0A138ZYW6_GONPJ</name>
<dbReference type="AlphaFoldDB" id="A0A138ZYW6"/>
<dbReference type="PANTHER" id="PTHR36512">
    <property type="entry name" value="D-AMINOPEPTIDASE"/>
    <property type="match status" value="1"/>
</dbReference>
<protein>
    <submittedName>
        <fullName evidence="2">L-aminopeptidase DmpA</fullName>
    </submittedName>
</protein>
<comment type="similarity">
    <text evidence="1">Belongs to the peptidase S58 family.</text>
</comment>
<gene>
    <name evidence="2" type="ORF">M427DRAFT_214386</name>
</gene>
<sequence length="394" mass="41998">MPPKPRAREVFKDLKHLNGVPGTHNAITDVPGVSVGFCNVRKTLSKADGTPDYTLRVGEGPIITGVTAILPRPKEQAPLPVLAGIFSFNGNGELTGSHWIEEAGQAFWPFTITNTHSVGVCRDSSTKWLVKNFKHKLPDIFWHMPVAGETWDGWLNDLNGFHVKEEHVFSAIDAASSGPVQEGSVGGGSGMINYEFKGGSGTSSRVVDLGAAGKYTVGVFLQANFGRREQLVIAGVPVGRKFPLTTDANPYSASTSKVELGPQGNGSLIAILGTDAPLVPHQMKRLARRIPIGVARTGTSGDNGSGDVFLAFTTANAESLAPGKDAVELATVKMLPDKFMDPLFEAVAEVVEEAILNVLCAGETTIGRDGHVVPEMPIDAVMDYMKALGRDKWN</sequence>
<evidence type="ECO:0000256" key="1">
    <source>
        <dbReference type="ARBA" id="ARBA00007068"/>
    </source>
</evidence>
<keyword evidence="3" id="KW-1185">Reference proteome</keyword>
<dbReference type="STRING" id="1344416.A0A138ZYW6"/>
<dbReference type="GO" id="GO:0004177">
    <property type="term" value="F:aminopeptidase activity"/>
    <property type="evidence" value="ECO:0007669"/>
    <property type="project" value="UniProtKB-KW"/>
</dbReference>